<dbReference type="EMBL" id="ABCS01000040">
    <property type="protein sequence ID" value="EDM77768.1"/>
    <property type="molecule type" value="Genomic_DNA"/>
</dbReference>
<reference evidence="1 2" key="1">
    <citation type="submission" date="2007-06" db="EMBL/GenBank/DDBJ databases">
        <authorList>
            <person name="Shimkets L."/>
            <person name="Ferriera S."/>
            <person name="Johnson J."/>
            <person name="Kravitz S."/>
            <person name="Beeson K."/>
            <person name="Sutton G."/>
            <person name="Rogers Y.-H."/>
            <person name="Friedman R."/>
            <person name="Frazier M."/>
            <person name="Venter J.C."/>
        </authorList>
    </citation>
    <scope>NUCLEOTIDE SEQUENCE [LARGE SCALE GENOMIC DNA]</scope>
    <source>
        <strain evidence="1 2">SIR-1</strain>
    </source>
</reference>
<evidence type="ECO:0008006" key="3">
    <source>
        <dbReference type="Google" id="ProtNLM"/>
    </source>
</evidence>
<dbReference type="STRING" id="391625.PPSIR1_38339"/>
<dbReference type="PROSITE" id="PS51257">
    <property type="entry name" value="PROKAR_LIPOPROTEIN"/>
    <property type="match status" value="1"/>
</dbReference>
<name>A6G8J1_9BACT</name>
<organism evidence="1 2">
    <name type="scientific">Plesiocystis pacifica SIR-1</name>
    <dbReference type="NCBI Taxonomy" id="391625"/>
    <lineage>
        <taxon>Bacteria</taxon>
        <taxon>Pseudomonadati</taxon>
        <taxon>Myxococcota</taxon>
        <taxon>Polyangia</taxon>
        <taxon>Nannocystales</taxon>
        <taxon>Nannocystaceae</taxon>
        <taxon>Plesiocystis</taxon>
    </lineage>
</organism>
<dbReference type="AlphaFoldDB" id="A6G8J1"/>
<evidence type="ECO:0000313" key="1">
    <source>
        <dbReference type="EMBL" id="EDM77768.1"/>
    </source>
</evidence>
<comment type="caution">
    <text evidence="1">The sequence shown here is derived from an EMBL/GenBank/DDBJ whole genome shotgun (WGS) entry which is preliminary data.</text>
</comment>
<sequence>MSDSMFRGLLVLGTLGSSMSCADPGPFEVRYETEYLRIGTEFDYPLCGGDLAYLDAQVAGLEEALSTRAEAPINLYLWENPPKGYCATDDSPGCYSSATHTIHSTSFSLDHELVHAVVASFADPPPFFSEGAAEALDRRRLVSVQTPDPLANFERSTAEVDYGSAGLFMRWLWERYGPELFIALLEDSRPPFEAFEGVYGLTAEAAEEMFFAELPHSYPPLVDCQIPELPEVGNGQWSEGLVLDCSRDDVRGGDGLQATARLLTITQPGSYAIEFEGSAATINRCADEFLITAPEEGDPAWGDVPPTTSTMPGGYVRAINGADEADVLNLVPGRYMLTVADAPGELVNLSVAAAAAP</sequence>
<accession>A6G8J1</accession>
<evidence type="ECO:0000313" key="2">
    <source>
        <dbReference type="Proteomes" id="UP000005801"/>
    </source>
</evidence>
<dbReference type="Proteomes" id="UP000005801">
    <property type="component" value="Unassembled WGS sequence"/>
</dbReference>
<proteinExistence type="predicted"/>
<dbReference type="RefSeq" id="WP_006973036.1">
    <property type="nucleotide sequence ID" value="NZ_ABCS01000040.1"/>
</dbReference>
<keyword evidence="2" id="KW-1185">Reference proteome</keyword>
<protein>
    <recommendedName>
        <fullName evidence="3">Lipoprotein</fullName>
    </recommendedName>
</protein>
<gene>
    <name evidence="1" type="ORF">PPSIR1_38339</name>
</gene>